<dbReference type="EMBL" id="LNRQ01000005">
    <property type="protein sequence ID" value="KZM92874.1"/>
    <property type="molecule type" value="Genomic_DNA"/>
</dbReference>
<dbReference type="OrthoDB" id="784393at2759"/>
<sequence length="120" mass="13220">MTLEECEKERNEKRKALLALNSEERKVDFDKDFESMKLLSSKKNEEEIQRSDKGKEVAEKAKAKKAVSISEFLKPAGGNYYGPGRGGRGHGRGPRGGHSGNNVRAPAIDDQAEFPTLGSK</sequence>
<dbReference type="PANTHER" id="PTHR12299:SF17">
    <property type="entry name" value="AT19571P-RELATED"/>
    <property type="match status" value="1"/>
</dbReference>
<dbReference type="Gramene" id="KZM92874">
    <property type="protein sequence ID" value="KZM92874"/>
    <property type="gene ID" value="DCAR_016119"/>
</dbReference>
<protein>
    <recommendedName>
        <fullName evidence="5">Hyaluronan/mRNA-binding protein domain-containing protein</fullName>
    </recommendedName>
</protein>
<dbReference type="STRING" id="79200.A0A164X9I1"/>
<evidence type="ECO:0008006" key="5">
    <source>
        <dbReference type="Google" id="ProtNLM"/>
    </source>
</evidence>
<dbReference type="PANTHER" id="PTHR12299">
    <property type="entry name" value="HYALURONIC ACID-BINDING PROTEIN 4"/>
    <property type="match status" value="1"/>
</dbReference>
<dbReference type="InterPro" id="IPR039764">
    <property type="entry name" value="HABP4/SERBP1-like"/>
</dbReference>
<reference evidence="3" key="2">
    <citation type="submission" date="2022-03" db="EMBL/GenBank/DDBJ databases">
        <title>Draft title - Genomic analysis of global carrot germplasm unveils the trajectory of domestication and the origin of high carotenoid orange carrot.</title>
        <authorList>
            <person name="Iorizzo M."/>
            <person name="Ellison S."/>
            <person name="Senalik D."/>
            <person name="Macko-Podgorni A."/>
            <person name="Grzebelus D."/>
            <person name="Bostan H."/>
            <person name="Rolling W."/>
            <person name="Curaba J."/>
            <person name="Simon P."/>
        </authorList>
    </citation>
    <scope>NUCLEOTIDE SEQUENCE</scope>
    <source>
        <tissue evidence="3">Leaf</tissue>
    </source>
</reference>
<evidence type="ECO:0000256" key="1">
    <source>
        <dbReference type="SAM" id="MobiDB-lite"/>
    </source>
</evidence>
<dbReference type="GO" id="GO:0005737">
    <property type="term" value="C:cytoplasm"/>
    <property type="evidence" value="ECO:0007669"/>
    <property type="project" value="TreeGrafter"/>
</dbReference>
<evidence type="ECO:0000313" key="4">
    <source>
        <dbReference type="Proteomes" id="UP000077755"/>
    </source>
</evidence>
<proteinExistence type="predicted"/>
<organism evidence="2">
    <name type="scientific">Daucus carota subsp. sativus</name>
    <name type="common">Carrot</name>
    <dbReference type="NCBI Taxonomy" id="79200"/>
    <lineage>
        <taxon>Eukaryota</taxon>
        <taxon>Viridiplantae</taxon>
        <taxon>Streptophyta</taxon>
        <taxon>Embryophyta</taxon>
        <taxon>Tracheophyta</taxon>
        <taxon>Spermatophyta</taxon>
        <taxon>Magnoliopsida</taxon>
        <taxon>eudicotyledons</taxon>
        <taxon>Gunneridae</taxon>
        <taxon>Pentapetalae</taxon>
        <taxon>asterids</taxon>
        <taxon>campanulids</taxon>
        <taxon>Apiales</taxon>
        <taxon>Apiaceae</taxon>
        <taxon>Apioideae</taxon>
        <taxon>Scandiceae</taxon>
        <taxon>Daucinae</taxon>
        <taxon>Daucus</taxon>
        <taxon>Daucus sect. Daucus</taxon>
    </lineage>
</organism>
<reference evidence="2" key="1">
    <citation type="journal article" date="2016" name="Nat. Genet.">
        <title>A high-quality carrot genome assembly provides new insights into carotenoid accumulation and asterid genome evolution.</title>
        <authorList>
            <person name="Iorizzo M."/>
            <person name="Ellison S."/>
            <person name="Senalik D."/>
            <person name="Zeng P."/>
            <person name="Satapoomin P."/>
            <person name="Huang J."/>
            <person name="Bowman M."/>
            <person name="Iovene M."/>
            <person name="Sanseverino W."/>
            <person name="Cavagnaro P."/>
            <person name="Yildiz M."/>
            <person name="Macko-Podgorni A."/>
            <person name="Moranska E."/>
            <person name="Grzebelus E."/>
            <person name="Grzebelus D."/>
            <person name="Ashrafi H."/>
            <person name="Zheng Z."/>
            <person name="Cheng S."/>
            <person name="Spooner D."/>
            <person name="Van Deynze A."/>
            <person name="Simon P."/>
        </authorList>
    </citation>
    <scope>NUCLEOTIDE SEQUENCE [LARGE SCALE GENOMIC DNA]</scope>
    <source>
        <tissue evidence="2">Leaf</tissue>
    </source>
</reference>
<gene>
    <name evidence="2" type="ORF">DCAR_016119</name>
    <name evidence="3" type="ORF">DCAR_0518461</name>
</gene>
<dbReference type="GO" id="GO:0005634">
    <property type="term" value="C:nucleus"/>
    <property type="evidence" value="ECO:0007669"/>
    <property type="project" value="TreeGrafter"/>
</dbReference>
<dbReference type="GO" id="GO:0003723">
    <property type="term" value="F:RNA binding"/>
    <property type="evidence" value="ECO:0007669"/>
    <property type="project" value="InterPro"/>
</dbReference>
<name>A0A164X9I1_DAUCS</name>
<dbReference type="KEGG" id="dcr:108223553"/>
<feature type="region of interest" description="Disordered" evidence="1">
    <location>
        <begin position="75"/>
        <end position="120"/>
    </location>
</feature>
<evidence type="ECO:0000313" key="2">
    <source>
        <dbReference type="EMBL" id="KZM92874.1"/>
    </source>
</evidence>
<dbReference type="AlphaFoldDB" id="A0A164X9I1"/>
<evidence type="ECO:0000313" key="3">
    <source>
        <dbReference type="EMBL" id="WOG99113.1"/>
    </source>
</evidence>
<dbReference type="OMA" id="EYEKLCF"/>
<keyword evidence="4" id="KW-1185">Reference proteome</keyword>
<accession>A0A164X9I1</accession>
<dbReference type="EMBL" id="CP093347">
    <property type="protein sequence ID" value="WOG99113.1"/>
    <property type="molecule type" value="Genomic_DNA"/>
</dbReference>
<dbReference type="Proteomes" id="UP000077755">
    <property type="component" value="Chromosome 5"/>
</dbReference>